<proteinExistence type="predicted"/>
<keyword evidence="1" id="KW-0812">Transmembrane</keyword>
<sequence>MALLASGADRGFRSLDVFVTWFVTGTAAALGLAAANLDRLQGLVTLPGIKAALPLLLAVLGFVLASKFLGGLICTYAGAIESSMTTLDRLVKLDQLPDPLAFDAALARATPWPVRAWQWLGCRLGVNNRGRQVMWLMVVSGFCASAAAILTVLFWMVLLGYLPRIL</sequence>
<keyword evidence="1" id="KW-0472">Membrane</keyword>
<accession>A0ABW1N3C8</accession>
<gene>
    <name evidence="2" type="ORF">ACFLLB_14105</name>
</gene>
<evidence type="ECO:0000256" key="1">
    <source>
        <dbReference type="SAM" id="Phobius"/>
    </source>
</evidence>
<protein>
    <submittedName>
        <fullName evidence="2">Uncharacterized protein</fullName>
    </submittedName>
</protein>
<reference evidence="2 3" key="1">
    <citation type="submission" date="2024-09" db="EMBL/GenBank/DDBJ databases">
        <title>Whole genome analysis of Stenotrophomonas geniculata MK-1, and its biological control impact on peanut foliage fungus diseases.</title>
        <authorList>
            <person name="Ahsan T."/>
        </authorList>
    </citation>
    <scope>NUCLEOTIDE SEQUENCE [LARGE SCALE GENOMIC DNA]</scope>
    <source>
        <strain evidence="2 3">MK-1</strain>
    </source>
</reference>
<evidence type="ECO:0000313" key="3">
    <source>
        <dbReference type="Proteomes" id="UP001596115"/>
    </source>
</evidence>
<keyword evidence="1" id="KW-1133">Transmembrane helix</keyword>
<organism evidence="2 3">
    <name type="scientific">Stenotrophomonas geniculata</name>
    <dbReference type="NCBI Taxonomy" id="86188"/>
    <lineage>
        <taxon>Bacteria</taxon>
        <taxon>Pseudomonadati</taxon>
        <taxon>Pseudomonadota</taxon>
        <taxon>Gammaproteobacteria</taxon>
        <taxon>Lysobacterales</taxon>
        <taxon>Lysobacteraceae</taxon>
        <taxon>Stenotrophomonas</taxon>
    </lineage>
</organism>
<evidence type="ECO:0000313" key="2">
    <source>
        <dbReference type="EMBL" id="MFC6070708.1"/>
    </source>
</evidence>
<feature type="transmembrane region" description="Helical" evidence="1">
    <location>
        <begin position="55"/>
        <end position="79"/>
    </location>
</feature>
<comment type="caution">
    <text evidence="2">The sequence shown here is derived from an EMBL/GenBank/DDBJ whole genome shotgun (WGS) entry which is preliminary data.</text>
</comment>
<name>A0ABW1N3C8_9GAMM</name>
<dbReference type="EMBL" id="JBHRFL010000025">
    <property type="protein sequence ID" value="MFC6070708.1"/>
    <property type="molecule type" value="Genomic_DNA"/>
</dbReference>
<dbReference type="RefSeq" id="WP_049454776.1">
    <property type="nucleotide sequence ID" value="NZ_JAWISR010000010.1"/>
</dbReference>
<feature type="transmembrane region" description="Helical" evidence="1">
    <location>
        <begin position="12"/>
        <end position="35"/>
    </location>
</feature>
<feature type="transmembrane region" description="Helical" evidence="1">
    <location>
        <begin position="133"/>
        <end position="162"/>
    </location>
</feature>
<keyword evidence="3" id="KW-1185">Reference proteome</keyword>
<dbReference type="Proteomes" id="UP001596115">
    <property type="component" value="Unassembled WGS sequence"/>
</dbReference>